<feature type="transmembrane region" description="Helical" evidence="1">
    <location>
        <begin position="68"/>
        <end position="96"/>
    </location>
</feature>
<keyword evidence="1" id="KW-0812">Transmembrane</keyword>
<accession>A0AA36IM24</accession>
<keyword evidence="1" id="KW-0472">Membrane</keyword>
<gene>
    <name evidence="2" type="ORF">EVOR1521_LOCUS14879</name>
</gene>
<dbReference type="Proteomes" id="UP001178507">
    <property type="component" value="Unassembled WGS sequence"/>
</dbReference>
<evidence type="ECO:0000313" key="2">
    <source>
        <dbReference type="EMBL" id="CAJ1389213.1"/>
    </source>
</evidence>
<evidence type="ECO:0000256" key="1">
    <source>
        <dbReference type="SAM" id="Phobius"/>
    </source>
</evidence>
<proteinExistence type="predicted"/>
<reference evidence="2" key="1">
    <citation type="submission" date="2023-08" db="EMBL/GenBank/DDBJ databases">
        <authorList>
            <person name="Chen Y."/>
            <person name="Shah S."/>
            <person name="Dougan E. K."/>
            <person name="Thang M."/>
            <person name="Chan C."/>
        </authorList>
    </citation>
    <scope>NUCLEOTIDE SEQUENCE</scope>
</reference>
<name>A0AA36IM24_9DINO</name>
<sequence>MKAQSRLKSSAQPLERSFILPLSEPSLKELHTRRAPLGLSTHKAQTSWFQEALCPFMPGCWKISKANCLLLCMFAALLASVLLRLIAAVRLLLLAFNPDKGCGLPSTLQETVQHT</sequence>
<protein>
    <submittedName>
        <fullName evidence="2">Uncharacterized protein</fullName>
    </submittedName>
</protein>
<organism evidence="2 3">
    <name type="scientific">Effrenium voratum</name>
    <dbReference type="NCBI Taxonomy" id="2562239"/>
    <lineage>
        <taxon>Eukaryota</taxon>
        <taxon>Sar</taxon>
        <taxon>Alveolata</taxon>
        <taxon>Dinophyceae</taxon>
        <taxon>Suessiales</taxon>
        <taxon>Symbiodiniaceae</taxon>
        <taxon>Effrenium</taxon>
    </lineage>
</organism>
<dbReference type="AlphaFoldDB" id="A0AA36IM24"/>
<comment type="caution">
    <text evidence="2">The sequence shown here is derived from an EMBL/GenBank/DDBJ whole genome shotgun (WGS) entry which is preliminary data.</text>
</comment>
<keyword evidence="1" id="KW-1133">Transmembrane helix</keyword>
<evidence type="ECO:0000313" key="3">
    <source>
        <dbReference type="Proteomes" id="UP001178507"/>
    </source>
</evidence>
<keyword evidence="3" id="KW-1185">Reference proteome</keyword>
<dbReference type="EMBL" id="CAUJNA010001825">
    <property type="protein sequence ID" value="CAJ1389213.1"/>
    <property type="molecule type" value="Genomic_DNA"/>
</dbReference>